<dbReference type="Proteomes" id="UP000464507">
    <property type="component" value="Chromosome"/>
</dbReference>
<gene>
    <name evidence="1" type="ORF">BHD05_07495</name>
</gene>
<name>A0A7L5AK65_9MICO</name>
<organism evidence="1 2">
    <name type="scientific">Marisediminicola antarctica</name>
    <dbReference type="NCBI Taxonomy" id="674079"/>
    <lineage>
        <taxon>Bacteria</taxon>
        <taxon>Bacillati</taxon>
        <taxon>Actinomycetota</taxon>
        <taxon>Actinomycetes</taxon>
        <taxon>Micrococcales</taxon>
        <taxon>Microbacteriaceae</taxon>
        <taxon>Marisediminicola</taxon>
    </lineage>
</organism>
<protein>
    <recommendedName>
        <fullName evidence="3">SIMPL domain-containing protein</fullName>
    </recommendedName>
</protein>
<dbReference type="Gene3D" id="3.30.110.170">
    <property type="entry name" value="Protein of unknown function (DUF541), domain 1"/>
    <property type="match status" value="1"/>
</dbReference>
<proteinExistence type="predicted"/>
<dbReference type="Pfam" id="PF04402">
    <property type="entry name" value="SIMPL"/>
    <property type="match status" value="1"/>
</dbReference>
<dbReference type="Gene3D" id="3.30.70.2970">
    <property type="entry name" value="Protein of unknown function (DUF541), domain 2"/>
    <property type="match status" value="1"/>
</dbReference>
<sequence length="224" mass="23976">MSETVITVQGQFSAYYPPERATLFLGVHLEGSNRDGVFSATNESADLVRGRITGAHDRASGPITWWASDNVQIWTEKPWNANGLQLDPVFHAQIGFTVKFSDFVHLARFVEDVVPVSGVTVDHIEWTLTETSRLGALAEVRSRAVKDSVAKATVYAQSIGLGTVRAIALADEGMLSDLSPRAGQGPSASSLRLGVAAESAGPELSLKPEDIEIAAVIDARFLAT</sequence>
<evidence type="ECO:0000313" key="1">
    <source>
        <dbReference type="EMBL" id="QHO69511.1"/>
    </source>
</evidence>
<evidence type="ECO:0008006" key="3">
    <source>
        <dbReference type="Google" id="ProtNLM"/>
    </source>
</evidence>
<dbReference type="AlphaFoldDB" id="A0A7L5AK65"/>
<dbReference type="EMBL" id="CP017146">
    <property type="protein sequence ID" value="QHO69511.1"/>
    <property type="molecule type" value="Genomic_DNA"/>
</dbReference>
<dbReference type="KEGG" id="mant:BHD05_07495"/>
<dbReference type="RefSeq" id="WP_161885882.1">
    <property type="nucleotide sequence ID" value="NZ_CP017146.1"/>
</dbReference>
<dbReference type="OrthoDB" id="3724496at2"/>
<reference evidence="1 2" key="1">
    <citation type="submission" date="2016-09" db="EMBL/GenBank/DDBJ databases">
        <title>Complete genome sequence of microbes from the polar regions.</title>
        <authorList>
            <person name="Liao L."/>
            <person name="Chen B."/>
        </authorList>
    </citation>
    <scope>NUCLEOTIDE SEQUENCE [LARGE SCALE GENOMIC DNA]</scope>
    <source>
        <strain evidence="1 2">ZS314</strain>
    </source>
</reference>
<keyword evidence="2" id="KW-1185">Reference proteome</keyword>
<evidence type="ECO:0000313" key="2">
    <source>
        <dbReference type="Proteomes" id="UP000464507"/>
    </source>
</evidence>
<dbReference type="InterPro" id="IPR007497">
    <property type="entry name" value="SIMPL/DUF541"/>
</dbReference>
<accession>A0A7L5AK65</accession>